<dbReference type="GO" id="GO:0004494">
    <property type="term" value="F:methylmalonyl-CoA mutase activity"/>
    <property type="evidence" value="ECO:0007669"/>
    <property type="project" value="UniProtKB-EC"/>
</dbReference>
<evidence type="ECO:0000256" key="5">
    <source>
        <dbReference type="ARBA" id="ARBA00023285"/>
    </source>
</evidence>
<dbReference type="InterPro" id="IPR016176">
    <property type="entry name" value="Cbl-dep_enz_cat"/>
</dbReference>
<dbReference type="AlphaFoldDB" id="A0A4Q0VQT4"/>
<dbReference type="PANTHER" id="PTHR48101:SF4">
    <property type="entry name" value="METHYLMALONYL-COA MUTASE, MITOCHONDRIAL"/>
    <property type="match status" value="1"/>
</dbReference>
<dbReference type="Gene3D" id="3.20.20.240">
    <property type="entry name" value="Methylmalonyl-CoA mutase"/>
    <property type="match status" value="1"/>
</dbReference>
<comment type="cofactor">
    <cofactor evidence="1">
        <name>adenosylcob(III)alamin</name>
        <dbReference type="ChEBI" id="CHEBI:18408"/>
    </cofactor>
</comment>
<dbReference type="Gene3D" id="3.40.50.280">
    <property type="entry name" value="Cobalamin-binding domain"/>
    <property type="match status" value="1"/>
</dbReference>
<dbReference type="CDD" id="cd03677">
    <property type="entry name" value="MM_CoA_mutase_beta"/>
    <property type="match status" value="1"/>
</dbReference>
<evidence type="ECO:0000313" key="8">
    <source>
        <dbReference type="Proteomes" id="UP000290649"/>
    </source>
</evidence>
<proteinExistence type="inferred from homology"/>
<comment type="caution">
    <text evidence="7">The sequence shown here is derived from an EMBL/GenBank/DDBJ whole genome shotgun (WGS) entry which is preliminary data.</text>
</comment>
<dbReference type="Pfam" id="PF01642">
    <property type="entry name" value="MM_CoA_mutase"/>
    <property type="match status" value="1"/>
</dbReference>
<evidence type="ECO:0000259" key="6">
    <source>
        <dbReference type="Pfam" id="PF01642"/>
    </source>
</evidence>
<comment type="similarity">
    <text evidence="2">Belongs to the methylmalonyl-CoA mutase family.</text>
</comment>
<dbReference type="SUPFAM" id="SSF51703">
    <property type="entry name" value="Cobalamin (vitamin B12)-dependent enzymes"/>
    <property type="match status" value="1"/>
</dbReference>
<dbReference type="Proteomes" id="UP000290649">
    <property type="component" value="Unassembled WGS sequence"/>
</dbReference>
<keyword evidence="4" id="KW-0413">Isomerase</keyword>
<protein>
    <submittedName>
        <fullName evidence="7">Methylmalonyl-CoA mutase</fullName>
    </submittedName>
</protein>
<dbReference type="SUPFAM" id="SSF52242">
    <property type="entry name" value="Cobalamin (vitamin B12)-binding domain"/>
    <property type="match status" value="1"/>
</dbReference>
<evidence type="ECO:0000256" key="1">
    <source>
        <dbReference type="ARBA" id="ARBA00001922"/>
    </source>
</evidence>
<dbReference type="InterPro" id="IPR006099">
    <property type="entry name" value="MeMalonylCoA_mutase_a/b_cat"/>
</dbReference>
<evidence type="ECO:0000256" key="4">
    <source>
        <dbReference type="ARBA" id="ARBA00023235"/>
    </source>
</evidence>
<evidence type="ECO:0000256" key="2">
    <source>
        <dbReference type="ARBA" id="ARBA00008465"/>
    </source>
</evidence>
<dbReference type="GO" id="GO:0019678">
    <property type="term" value="P:propionate metabolic process, methylmalonyl pathway"/>
    <property type="evidence" value="ECO:0007669"/>
    <property type="project" value="TreeGrafter"/>
</dbReference>
<evidence type="ECO:0000256" key="3">
    <source>
        <dbReference type="ARBA" id="ARBA00022628"/>
    </source>
</evidence>
<dbReference type="GO" id="GO:0031419">
    <property type="term" value="F:cobalamin binding"/>
    <property type="evidence" value="ECO:0007669"/>
    <property type="project" value="UniProtKB-KW"/>
</dbReference>
<dbReference type="EMBL" id="QOUX01000046">
    <property type="protein sequence ID" value="RXI98345.1"/>
    <property type="molecule type" value="Genomic_DNA"/>
</dbReference>
<dbReference type="GO" id="GO:0005737">
    <property type="term" value="C:cytoplasm"/>
    <property type="evidence" value="ECO:0007669"/>
    <property type="project" value="TreeGrafter"/>
</dbReference>
<keyword evidence="8" id="KW-1185">Reference proteome</keyword>
<dbReference type="PANTHER" id="PTHR48101">
    <property type="entry name" value="METHYLMALONYL-COA MUTASE, MITOCHONDRIAL-RELATED"/>
    <property type="match status" value="1"/>
</dbReference>
<keyword evidence="3" id="KW-0846">Cobalamin</keyword>
<organism evidence="7 8">
    <name type="scientific">Anaerobacillus alkaliphilus</name>
    <dbReference type="NCBI Taxonomy" id="1548597"/>
    <lineage>
        <taxon>Bacteria</taxon>
        <taxon>Bacillati</taxon>
        <taxon>Bacillota</taxon>
        <taxon>Bacilli</taxon>
        <taxon>Bacillales</taxon>
        <taxon>Bacillaceae</taxon>
        <taxon>Anaerobacillus</taxon>
    </lineage>
</organism>
<evidence type="ECO:0000313" key="7">
    <source>
        <dbReference type="EMBL" id="RXI98345.1"/>
    </source>
</evidence>
<dbReference type="RefSeq" id="WP_129079704.1">
    <property type="nucleotide sequence ID" value="NZ_QOUX01000046.1"/>
</dbReference>
<gene>
    <name evidence="7" type="ORF">DS745_18650</name>
</gene>
<feature type="domain" description="Methylmalonyl-CoA mutase alpha/beta chain catalytic" evidence="6">
    <location>
        <begin position="45"/>
        <end position="487"/>
    </location>
</feature>
<dbReference type="GO" id="GO:0046872">
    <property type="term" value="F:metal ion binding"/>
    <property type="evidence" value="ECO:0007669"/>
    <property type="project" value="InterPro"/>
</dbReference>
<dbReference type="InterPro" id="IPR036724">
    <property type="entry name" value="Cobalamin-bd_sf"/>
</dbReference>
<keyword evidence="5" id="KW-0170">Cobalt</keyword>
<name>A0A4Q0VQT4_9BACI</name>
<reference evidence="7 8" key="1">
    <citation type="journal article" date="2019" name="Int. J. Syst. Evol. Microbiol.">
        <title>Anaerobacillus alkaliphilus sp. nov., a novel alkaliphilic and moderately halophilic bacterium.</title>
        <authorList>
            <person name="Borsodi A.K."/>
            <person name="Aszalos J.M."/>
            <person name="Bihari P."/>
            <person name="Nagy I."/>
            <person name="Schumann P."/>
            <person name="Sproer C."/>
            <person name="Kovacs A.L."/>
            <person name="Boka K."/>
            <person name="Dobosy P."/>
            <person name="Ovari M."/>
            <person name="Szili-Kovacs T."/>
            <person name="Toth E."/>
        </authorList>
    </citation>
    <scope>NUCLEOTIDE SEQUENCE [LARGE SCALE GENOMIC DNA]</scope>
    <source>
        <strain evidence="7 8">B16-10</strain>
    </source>
</reference>
<accession>A0A4Q0VQT4</accession>
<sequence>MCPKESKENIFQYICDYPIPTYDEWKVAVEKSLKGVPFSKLLTRTYEEIVLEPMYQQKDVDRLEFLSALPGQYPFVRGTGIENNWLVAQEMTHPVPEKLNEWLKEDLQKGVNAINLVLNSDSKQGMVSKTSRRSGTAISTLSDLETIFSDIKVNRYPLVIQSGANASIIGLIAAYYEKHNLPLTDLRGYIGMDPLSILVSEGSLPNSIDRYLDQMAEILKWKLDNKLDVKTVFIDSSPYHNGGASAVQELAFIIDTAVYYIRGLQERGFSINEIAGSFCFSLSIGSNLFMELAKIRAVRILWANVIEAFGGNEESQKLTIHARTSQWTKTIYDPYVNMLRGTVEAFTAALGSVNSLHVSPFDEAFALPNTFSRRIARNIQFIIQEEAHISKTMDPAGGSWYVEHLTEEITNKSWELFQQIEALGGMYKALNLGTPQKLVNEVAAKKKADIEKRKLVFVGATMYPNNHESFPLEHYEEMKNVVEKQSKLSKQEQPVDFSIKPGNIMVDVIKAWKNGASQETIMKDLVKGSTTSIERIEGFRATDAFELLRYASEKNKATGQSASVFLTSIGPLSSHKQRSDFITSFFETGGFDVIKNNGFTDVEEAIKQTISTEATIAVLCGKNEDYLDQALEIVAAVKEQRPDMKIFVAGKQEEFLENQLLEIGLNGFIHMGTNCYQLLKQLHGEEEEMVNE</sequence>
<dbReference type="OrthoDB" id="9762378at2"/>